<accession>A0A9P9J5I4</accession>
<name>A0A9P9J5I4_9HYPO</name>
<evidence type="ECO:0000313" key="2">
    <source>
        <dbReference type="Proteomes" id="UP000717696"/>
    </source>
</evidence>
<comment type="caution">
    <text evidence="1">The sequence shown here is derived from an EMBL/GenBank/DDBJ whole genome shotgun (WGS) entry which is preliminary data.</text>
</comment>
<proteinExistence type="predicted"/>
<organism evidence="1 2">
    <name type="scientific">Dactylonectria estremocensis</name>
    <dbReference type="NCBI Taxonomy" id="1079267"/>
    <lineage>
        <taxon>Eukaryota</taxon>
        <taxon>Fungi</taxon>
        <taxon>Dikarya</taxon>
        <taxon>Ascomycota</taxon>
        <taxon>Pezizomycotina</taxon>
        <taxon>Sordariomycetes</taxon>
        <taxon>Hypocreomycetidae</taxon>
        <taxon>Hypocreales</taxon>
        <taxon>Nectriaceae</taxon>
        <taxon>Dactylonectria</taxon>
    </lineage>
</organism>
<gene>
    <name evidence="1" type="ORF">B0J13DRAFT_672993</name>
</gene>
<sequence length="295" mass="32866">MEVPTAICNTALGHPNVFMPTRVGPVNPESHLPYYPGEFEYSSLANLRSRTAMDTTPLRPSETYIKSIVPPPPGSSPSSRNATLELRKSHRLPATTSGYFSKILSKTNTDTISNTKSFLKSCYTVVTDVKSPSTNTTNNTTMSWYCSCDGILDLFKGLNLTDVEQPVHLPDVSLFEVVSDQAPNLPRHILRWGESENKDIIIWSIQESSASHSASKIRIAIPTKRRRGMRGQICRLMADLASGKGHERELAKSFEVVKVKEEAREAVWHLVRRTKVNPDIVTKEPKAWVTTVSTE</sequence>
<dbReference type="EMBL" id="JAGMUU010000005">
    <property type="protein sequence ID" value="KAH7151872.1"/>
    <property type="molecule type" value="Genomic_DNA"/>
</dbReference>
<keyword evidence="2" id="KW-1185">Reference proteome</keyword>
<dbReference type="Proteomes" id="UP000717696">
    <property type="component" value="Unassembled WGS sequence"/>
</dbReference>
<reference evidence="1" key="1">
    <citation type="journal article" date="2021" name="Nat. Commun.">
        <title>Genetic determinants of endophytism in the Arabidopsis root mycobiome.</title>
        <authorList>
            <person name="Mesny F."/>
            <person name="Miyauchi S."/>
            <person name="Thiergart T."/>
            <person name="Pickel B."/>
            <person name="Atanasova L."/>
            <person name="Karlsson M."/>
            <person name="Huettel B."/>
            <person name="Barry K.W."/>
            <person name="Haridas S."/>
            <person name="Chen C."/>
            <person name="Bauer D."/>
            <person name="Andreopoulos W."/>
            <person name="Pangilinan J."/>
            <person name="LaButti K."/>
            <person name="Riley R."/>
            <person name="Lipzen A."/>
            <person name="Clum A."/>
            <person name="Drula E."/>
            <person name="Henrissat B."/>
            <person name="Kohler A."/>
            <person name="Grigoriev I.V."/>
            <person name="Martin F.M."/>
            <person name="Hacquard S."/>
        </authorList>
    </citation>
    <scope>NUCLEOTIDE SEQUENCE</scope>
    <source>
        <strain evidence="1">MPI-CAGE-AT-0021</strain>
    </source>
</reference>
<dbReference type="OrthoDB" id="5078493at2759"/>
<protein>
    <submittedName>
        <fullName evidence="1">Uncharacterized protein</fullName>
    </submittedName>
</protein>
<dbReference type="AlphaFoldDB" id="A0A9P9J5I4"/>
<evidence type="ECO:0000313" key="1">
    <source>
        <dbReference type="EMBL" id="KAH7151872.1"/>
    </source>
</evidence>